<proteinExistence type="predicted"/>
<evidence type="ECO:0000313" key="1">
    <source>
        <dbReference type="EMBL" id="CAH2258838.1"/>
    </source>
</evidence>
<dbReference type="OrthoDB" id="7485733at2759"/>
<organism evidence="1 2">
    <name type="scientific">Pararge aegeria aegeria</name>
    <dbReference type="NCBI Taxonomy" id="348720"/>
    <lineage>
        <taxon>Eukaryota</taxon>
        <taxon>Metazoa</taxon>
        <taxon>Ecdysozoa</taxon>
        <taxon>Arthropoda</taxon>
        <taxon>Hexapoda</taxon>
        <taxon>Insecta</taxon>
        <taxon>Pterygota</taxon>
        <taxon>Neoptera</taxon>
        <taxon>Endopterygota</taxon>
        <taxon>Lepidoptera</taxon>
        <taxon>Glossata</taxon>
        <taxon>Ditrysia</taxon>
        <taxon>Papilionoidea</taxon>
        <taxon>Nymphalidae</taxon>
        <taxon>Satyrinae</taxon>
        <taxon>Satyrini</taxon>
        <taxon>Parargina</taxon>
        <taxon>Pararge</taxon>
    </lineage>
</organism>
<keyword evidence="2" id="KW-1185">Reference proteome</keyword>
<dbReference type="EMBL" id="CAKXAJ010026150">
    <property type="protein sequence ID" value="CAH2258838.1"/>
    <property type="molecule type" value="Genomic_DNA"/>
</dbReference>
<sequence length="421" mass="47261">MHNQHLKQYTDHRISDMKLTSSASDQNVFFTYVCLVNEVKPSLSRNVDMNSPDRDLLRTSIHIMHQNADENIQEKSIQVERSKALHELVESPKHDHDDLVTTDHACIQALQQNDKPIDEDSKSDTEENNHYVNPKKLQLTKMKCSPYLTPDNSMSSINSGEFDDIVGTQQSYGEKCLSTILQLDREHNMFGLSNIAIVGKTKSKKTRKEDNGPVFPQTTIIQICCGRSCCKHKCGGCQGCCNDPCCTVSTGKCDDLPPSGPSLCSQCPRGKPTCKTPCAPSKCSIDCNTCYGLKPMAARSCHHLPQCIPPTSCFPYLMPCYWPARAGAPCNNPSQCFHNPPCRPPRKRKLYIPPEEVCPKLGKCETKDTKCSNQACPGSRIKSLLQLLTATSKVDFLRLSFYRKEKEGEKEENYPLRMRFT</sequence>
<comment type="caution">
    <text evidence="1">The sequence shown here is derived from an EMBL/GenBank/DDBJ whole genome shotgun (WGS) entry which is preliminary data.</text>
</comment>
<dbReference type="AlphaFoldDB" id="A0A8S4SD09"/>
<evidence type="ECO:0000313" key="2">
    <source>
        <dbReference type="Proteomes" id="UP000838756"/>
    </source>
</evidence>
<protein>
    <submittedName>
        <fullName evidence="1">Jg12559 protein</fullName>
    </submittedName>
</protein>
<reference evidence="1" key="1">
    <citation type="submission" date="2022-03" db="EMBL/GenBank/DDBJ databases">
        <authorList>
            <person name="Lindestad O."/>
        </authorList>
    </citation>
    <scope>NUCLEOTIDE SEQUENCE</scope>
</reference>
<gene>
    <name evidence="1" type="primary">jg12559</name>
    <name evidence="1" type="ORF">PAEG_LOCUS23444</name>
</gene>
<dbReference type="Proteomes" id="UP000838756">
    <property type="component" value="Unassembled WGS sequence"/>
</dbReference>
<name>A0A8S4SD09_9NEOP</name>
<accession>A0A8S4SD09</accession>